<dbReference type="Gene3D" id="3.20.20.140">
    <property type="entry name" value="Metal-dependent hydrolases"/>
    <property type="match status" value="1"/>
</dbReference>
<dbReference type="GO" id="GO:0004725">
    <property type="term" value="F:protein tyrosine phosphatase activity"/>
    <property type="evidence" value="ECO:0007669"/>
    <property type="project" value="UniProtKB-EC"/>
</dbReference>
<comment type="similarity">
    <text evidence="1">Belongs to the metallo-dependent hydrolases superfamily. CpsB/CapC family.</text>
</comment>
<dbReference type="EC" id="3.1.3.48" evidence="2"/>
<protein>
    <recommendedName>
        <fullName evidence="2">protein-tyrosine-phosphatase</fullName>
        <ecNumber evidence="2">3.1.3.48</ecNumber>
    </recommendedName>
</protein>
<comment type="catalytic activity">
    <reaction evidence="4">
        <text>O-phospho-L-tyrosyl-[protein] + H2O = L-tyrosyl-[protein] + phosphate</text>
        <dbReference type="Rhea" id="RHEA:10684"/>
        <dbReference type="Rhea" id="RHEA-COMP:10136"/>
        <dbReference type="Rhea" id="RHEA-COMP:20101"/>
        <dbReference type="ChEBI" id="CHEBI:15377"/>
        <dbReference type="ChEBI" id="CHEBI:43474"/>
        <dbReference type="ChEBI" id="CHEBI:46858"/>
        <dbReference type="ChEBI" id="CHEBI:61978"/>
        <dbReference type="EC" id="3.1.3.48"/>
    </reaction>
</comment>
<dbReference type="PIRSF" id="PIRSF016557">
    <property type="entry name" value="Caps_synth_CpsB"/>
    <property type="match status" value="1"/>
</dbReference>
<reference evidence="5 6" key="1">
    <citation type="submission" date="2019-01" db="EMBL/GenBank/DDBJ databases">
        <authorList>
            <person name="Chen W.-M."/>
        </authorList>
    </citation>
    <scope>NUCLEOTIDE SEQUENCE [LARGE SCALE GENOMIC DNA]</scope>
    <source>
        <strain evidence="5 6">YBJ-36</strain>
    </source>
</reference>
<dbReference type="Pfam" id="PF19567">
    <property type="entry name" value="CpsB_CapC"/>
    <property type="match status" value="1"/>
</dbReference>
<dbReference type="RefSeq" id="WP_127708454.1">
    <property type="nucleotide sequence ID" value="NZ_SACK01000015.1"/>
</dbReference>
<organism evidence="5 6">
    <name type="scientific">Mucilaginibacter limnophilus</name>
    <dbReference type="NCBI Taxonomy" id="1932778"/>
    <lineage>
        <taxon>Bacteria</taxon>
        <taxon>Pseudomonadati</taxon>
        <taxon>Bacteroidota</taxon>
        <taxon>Sphingobacteriia</taxon>
        <taxon>Sphingobacteriales</taxon>
        <taxon>Sphingobacteriaceae</taxon>
        <taxon>Mucilaginibacter</taxon>
    </lineage>
</organism>
<dbReference type="OrthoDB" id="9788539at2"/>
<keyword evidence="6" id="KW-1185">Reference proteome</keyword>
<dbReference type="InterPro" id="IPR016667">
    <property type="entry name" value="Caps_polysacc_synth_CpsB/CapC"/>
</dbReference>
<comment type="caution">
    <text evidence="5">The sequence shown here is derived from an EMBL/GenBank/DDBJ whole genome shotgun (WGS) entry which is preliminary data.</text>
</comment>
<dbReference type="AlphaFoldDB" id="A0A3S2UZG1"/>
<accession>A0A3S2UZG1</accession>
<evidence type="ECO:0000256" key="3">
    <source>
        <dbReference type="ARBA" id="ARBA00022801"/>
    </source>
</evidence>
<proteinExistence type="inferred from homology"/>
<evidence type="ECO:0000256" key="2">
    <source>
        <dbReference type="ARBA" id="ARBA00013064"/>
    </source>
</evidence>
<gene>
    <name evidence="5" type="ORF">EOD41_20025</name>
</gene>
<dbReference type="PANTHER" id="PTHR39181">
    <property type="entry name" value="TYROSINE-PROTEIN PHOSPHATASE YWQE"/>
    <property type="match status" value="1"/>
</dbReference>
<dbReference type="Proteomes" id="UP000282759">
    <property type="component" value="Unassembled WGS sequence"/>
</dbReference>
<evidence type="ECO:0000313" key="6">
    <source>
        <dbReference type="Proteomes" id="UP000282759"/>
    </source>
</evidence>
<name>A0A3S2UZG1_9SPHI</name>
<evidence type="ECO:0000256" key="1">
    <source>
        <dbReference type="ARBA" id="ARBA00005750"/>
    </source>
</evidence>
<dbReference type="EMBL" id="SACK01000015">
    <property type="protein sequence ID" value="RVT96518.1"/>
    <property type="molecule type" value="Genomic_DNA"/>
</dbReference>
<sequence length="245" mass="28075">MFNFFKKSKLSEVRFDWLGTDIHSHLLPGLDDGSPDLEASIQYFTALKGLGFNKFICTPHVFTELYPNNRETITNALNKVKAAPELKDFNISAAAEYMVDADFNGVLEQGPLMNMPGNYVLIEMSYLAETPDIEQHVFNLKVMGYELILAHPERYNFYHGKLSKIERLKDMGCLLQLNLLSTTGYYGKEVKNTALKILGNKWYSLAATDFHHAKHLQALQDARLWQEVYQQVSNYDFRNTELFGS</sequence>
<evidence type="ECO:0000313" key="5">
    <source>
        <dbReference type="EMBL" id="RVT96518.1"/>
    </source>
</evidence>
<dbReference type="PANTHER" id="PTHR39181:SF1">
    <property type="entry name" value="TYROSINE-PROTEIN PHOSPHATASE YWQE"/>
    <property type="match status" value="1"/>
</dbReference>
<dbReference type="SUPFAM" id="SSF89550">
    <property type="entry name" value="PHP domain-like"/>
    <property type="match status" value="1"/>
</dbReference>
<dbReference type="GO" id="GO:0030145">
    <property type="term" value="F:manganese ion binding"/>
    <property type="evidence" value="ECO:0007669"/>
    <property type="project" value="InterPro"/>
</dbReference>
<keyword evidence="3" id="KW-0378">Hydrolase</keyword>
<dbReference type="InterPro" id="IPR016195">
    <property type="entry name" value="Pol/histidinol_Pase-like"/>
</dbReference>
<evidence type="ECO:0000256" key="4">
    <source>
        <dbReference type="ARBA" id="ARBA00051722"/>
    </source>
</evidence>